<comment type="caution">
    <text evidence="2">The sequence shown here is derived from an EMBL/GenBank/DDBJ whole genome shotgun (WGS) entry which is preliminary data.</text>
</comment>
<dbReference type="AlphaFoldDB" id="A0A841G0V0"/>
<accession>A0A841G0V0</accession>
<dbReference type="Proteomes" id="UP000548476">
    <property type="component" value="Unassembled WGS sequence"/>
</dbReference>
<keyword evidence="1" id="KW-0862">Zinc</keyword>
<dbReference type="PANTHER" id="PTHR12993:SF28">
    <property type="entry name" value="LMBE FAMILY PROTEIN"/>
    <property type="match status" value="1"/>
</dbReference>
<dbReference type="RefSeq" id="WP_184791108.1">
    <property type="nucleotide sequence ID" value="NZ_BONT01000008.1"/>
</dbReference>
<protein>
    <submittedName>
        <fullName evidence="2">LmbE family N-acetylglucosaminyl deacetylase</fullName>
    </submittedName>
</protein>
<evidence type="ECO:0000256" key="1">
    <source>
        <dbReference type="ARBA" id="ARBA00022833"/>
    </source>
</evidence>
<dbReference type="Gene3D" id="3.40.50.10320">
    <property type="entry name" value="LmbE-like"/>
    <property type="match status" value="1"/>
</dbReference>
<dbReference type="PANTHER" id="PTHR12993">
    <property type="entry name" value="N-ACETYLGLUCOSAMINYL-PHOSPHATIDYLINOSITOL DE-N-ACETYLASE-RELATED"/>
    <property type="match status" value="1"/>
</dbReference>
<dbReference type="GO" id="GO:0016811">
    <property type="term" value="F:hydrolase activity, acting on carbon-nitrogen (but not peptide) bonds, in linear amides"/>
    <property type="evidence" value="ECO:0007669"/>
    <property type="project" value="TreeGrafter"/>
</dbReference>
<dbReference type="EMBL" id="JACHGT010000016">
    <property type="protein sequence ID" value="MBB6038309.1"/>
    <property type="molecule type" value="Genomic_DNA"/>
</dbReference>
<name>A0A841G0V0_9ACTN</name>
<organism evidence="2 3">
    <name type="scientific">Phytomonospora endophytica</name>
    <dbReference type="NCBI Taxonomy" id="714109"/>
    <lineage>
        <taxon>Bacteria</taxon>
        <taxon>Bacillati</taxon>
        <taxon>Actinomycetota</taxon>
        <taxon>Actinomycetes</taxon>
        <taxon>Micromonosporales</taxon>
        <taxon>Micromonosporaceae</taxon>
        <taxon>Phytomonospora</taxon>
    </lineage>
</organism>
<dbReference type="InterPro" id="IPR003737">
    <property type="entry name" value="GlcNAc_PI_deacetylase-related"/>
</dbReference>
<reference evidence="2 3" key="1">
    <citation type="submission" date="2020-08" db="EMBL/GenBank/DDBJ databases">
        <title>Genomic Encyclopedia of Type Strains, Phase IV (KMG-IV): sequencing the most valuable type-strain genomes for metagenomic binning, comparative biology and taxonomic classification.</title>
        <authorList>
            <person name="Goeker M."/>
        </authorList>
    </citation>
    <scope>NUCLEOTIDE SEQUENCE [LARGE SCALE GENOMIC DNA]</scope>
    <source>
        <strain evidence="2 3">YIM 65646</strain>
    </source>
</reference>
<dbReference type="InterPro" id="IPR024078">
    <property type="entry name" value="LmbE-like_dom_sf"/>
</dbReference>
<dbReference type="SUPFAM" id="SSF102588">
    <property type="entry name" value="LmbE-like"/>
    <property type="match status" value="1"/>
</dbReference>
<dbReference type="Pfam" id="PF02585">
    <property type="entry name" value="PIG-L"/>
    <property type="match status" value="1"/>
</dbReference>
<sequence>MPEPLLPMPADWQRALAIVAHPDDMEYGAAGAVARWTGEGREVAYLMVTRGEAGIDGIAPAESAPLREAEQIASAAVVGVSTVEFLDHRDGVVEAGLPLRRDLSRAIRRHKPELVITLNHRDHWAPGTWNSADHRAVGQSVLDAVGDAGNRWIFPELVEEGHEPWGGVRWVALANSPRSTHGLDITATLDASVASLAEHKAYIAALSDKPVEEYAREFLSMIGKASGERMGCALAASFELITTG</sequence>
<proteinExistence type="predicted"/>
<evidence type="ECO:0000313" key="3">
    <source>
        <dbReference type="Proteomes" id="UP000548476"/>
    </source>
</evidence>
<gene>
    <name evidence="2" type="ORF">HNR73_006192</name>
</gene>
<dbReference type="GO" id="GO:0016137">
    <property type="term" value="P:glycoside metabolic process"/>
    <property type="evidence" value="ECO:0007669"/>
    <property type="project" value="UniProtKB-ARBA"/>
</dbReference>
<keyword evidence="3" id="KW-1185">Reference proteome</keyword>
<evidence type="ECO:0000313" key="2">
    <source>
        <dbReference type="EMBL" id="MBB6038309.1"/>
    </source>
</evidence>